<accession>A0A1V0BGH6</accession>
<organism evidence="2 3">
    <name type="scientific">Comamonas kerstersii</name>
    <dbReference type="NCBI Taxonomy" id="225992"/>
    <lineage>
        <taxon>Bacteria</taxon>
        <taxon>Pseudomonadati</taxon>
        <taxon>Pseudomonadota</taxon>
        <taxon>Betaproteobacteria</taxon>
        <taxon>Burkholderiales</taxon>
        <taxon>Comamonadaceae</taxon>
        <taxon>Comamonas</taxon>
    </lineage>
</organism>
<dbReference type="RefSeq" id="WP_077345064.1">
    <property type="nucleotide sequence ID" value="NZ_CATYED010000001.1"/>
</dbReference>
<feature type="domain" description="Putative DNA-binding" evidence="1">
    <location>
        <begin position="3"/>
        <end position="85"/>
    </location>
</feature>
<dbReference type="Pfam" id="PF09836">
    <property type="entry name" value="DUF2063"/>
    <property type="match status" value="1"/>
</dbReference>
<sequence>MSNAFYDYVRGRSETVPAGYTLAGLRAYRYLVYLGASQMVEANFPSLREQLGEQAWRLLIEGFVRQSAWTSPYYGDLRHEFIAYLGRESTDTHA</sequence>
<evidence type="ECO:0000259" key="1">
    <source>
        <dbReference type="Pfam" id="PF09836"/>
    </source>
</evidence>
<evidence type="ECO:0000313" key="2">
    <source>
        <dbReference type="EMBL" id="AQZ98991.1"/>
    </source>
</evidence>
<dbReference type="GeneID" id="83040197"/>
<dbReference type="OrthoDB" id="8795879at2"/>
<dbReference type="KEGG" id="cke:B5M06_12800"/>
<name>A0A1V0BGH6_9BURK</name>
<protein>
    <submittedName>
        <fullName evidence="2">DUF2063 domain-containing protein</fullName>
    </submittedName>
</protein>
<dbReference type="EMBL" id="CP020121">
    <property type="protein sequence ID" value="AQZ98991.1"/>
    <property type="molecule type" value="Genomic_DNA"/>
</dbReference>
<proteinExistence type="predicted"/>
<gene>
    <name evidence="2" type="ORF">B5M06_12800</name>
</gene>
<dbReference type="AlphaFoldDB" id="A0A1V0BGH6"/>
<dbReference type="Proteomes" id="UP000242792">
    <property type="component" value="Chromosome"/>
</dbReference>
<dbReference type="InterPro" id="IPR018640">
    <property type="entry name" value="DUF2063"/>
</dbReference>
<evidence type="ECO:0000313" key="3">
    <source>
        <dbReference type="Proteomes" id="UP000242792"/>
    </source>
</evidence>
<dbReference type="Gene3D" id="1.10.150.690">
    <property type="entry name" value="DUF2063"/>
    <property type="match status" value="1"/>
</dbReference>
<dbReference type="InterPro" id="IPR044922">
    <property type="entry name" value="DUF2063_N_sf"/>
</dbReference>
<reference evidence="2 3" key="1">
    <citation type="submission" date="2017-03" db="EMBL/GenBank/DDBJ databases">
        <title>Rapid Whole Genome Sequencing of Comamonas kerstersii Causing Continuous ambulatory Peritoneal Dialysis-Associated Peritonitis.</title>
        <authorList>
            <person name="Zheng B."/>
        </authorList>
    </citation>
    <scope>NUCLEOTIDE SEQUENCE [LARGE SCALE GENOMIC DNA]</scope>
    <source>
        <strain evidence="2 3">8943</strain>
    </source>
</reference>